<feature type="compositionally biased region" description="Acidic residues" evidence="6">
    <location>
        <begin position="275"/>
        <end position="292"/>
    </location>
</feature>
<proteinExistence type="inferred from homology"/>
<dbReference type="GO" id="GO:0005096">
    <property type="term" value="F:GTPase activator activity"/>
    <property type="evidence" value="ECO:0007669"/>
    <property type="project" value="UniProtKB-KW"/>
</dbReference>
<dbReference type="OrthoDB" id="17346at2759"/>
<feature type="region of interest" description="Disordered" evidence="6">
    <location>
        <begin position="743"/>
        <end position="770"/>
    </location>
</feature>
<feature type="compositionally biased region" description="Basic and acidic residues" evidence="6">
    <location>
        <begin position="420"/>
        <end position="430"/>
    </location>
</feature>
<dbReference type="InterPro" id="IPR045700">
    <property type="entry name" value="Rab3GAP1"/>
</dbReference>
<dbReference type="Pfam" id="PF13890">
    <property type="entry name" value="Rab3-GTPase_cat"/>
    <property type="match status" value="1"/>
</dbReference>
<name>A0A8H7PV39_MORIS</name>
<gene>
    <name evidence="8" type="ORF">INT43_003836</name>
</gene>
<comment type="subcellular location">
    <subcellularLocation>
        <location evidence="1">Cytoplasm</location>
    </subcellularLocation>
</comment>
<feature type="compositionally biased region" description="Polar residues" evidence="6">
    <location>
        <begin position="435"/>
        <end position="444"/>
    </location>
</feature>
<feature type="domain" description="Rab3GAP catalytic subunit conserved" evidence="7">
    <location>
        <begin position="762"/>
        <end position="912"/>
    </location>
</feature>
<evidence type="ECO:0000259" key="7">
    <source>
        <dbReference type="Pfam" id="PF13890"/>
    </source>
</evidence>
<evidence type="ECO:0000256" key="6">
    <source>
        <dbReference type="SAM" id="MobiDB-lite"/>
    </source>
</evidence>
<sequence length="1041" mass="117802">MATHTRSQRESSTQSEELFEFVDYTSASNFERLANAIEEILSLWGLKHSDYAFTSAENVPAENGHGQSSEDNVRQESISIEGTNYNLIYHSQAKLIDDDYEPINAPFAKEALSSVITNHDDKGLNFHALHRWTTIPQFLVLEPTNQSFRSRLFASGKAIVDINQAKLLISACSIAFHNTGCRIPVFIRCGSSRHDLFIGYRLNGDANNNLTETNYNTMIVPSLPSTWSDLNIVRRIFRKKLDVDEYDNDIQSTAAFTYSLRNWFDEDWKTWNAEEDDDETDVGVDEGEEESTSDSSAIATSGELLDRSFQDPTPIRRKSHPKITLPLLDFGSYNDPLRSLNLTAVFPMTNLNTFLENQFSSDMDAVSAPIWLLATEFAPDTQQRAVLSTAIDDAITSWIKDPANRDYLAPYDDSNQNDDNNLRAPRDPRRLRNLLQPTRSSSELSMPGGLGGTKDNGANAAGASVSFVATEEVESVLHQLFEFNLGQEHSNKHHYSENFEPKSTSQVLLPTVRSLGFHVKQDQLIPHKSFLWNLLLQALNATSSTNKVQNTPFISFLKILWSEVMRQVRWLWEHNMTIPNVNVRSNEDFNEEQDMSDSVQTITPLQAQEKIGIDLRFNIRQQQIRKEKGEPVPTLTKPKDYHGLFDEVHTAQNGSNDSGSSTFHRFLERLVEGDDQPGLLAHSAGKLHNPIPEDSSWDESMEVEEDDEEFFDSIEEVNAAASTANKSSEQRSQMDESFVQLDKAPSLGSTPNTDNDVDITPDSEPQGRKTKMQNTMLCNADEPLWIPETQDLGFMTEDMVNQQAEVFESLGTSDEAAKIRAQLQSAHLISDMQAFKAANPKAVFNDFVRWHSPKDWVTEATEDGEAQLSTRMSESGNLWLELWKNAKPVPVSKQKPLFNIAMEGEKALHYLESMSVYEVFSFLLPTIALIAYDTLVSHPIALRVPYVTEKLAELARDITSYPWDELRQGQVSSDPIIASIREKEILICRANSLLRKLPRQVDLVDRLIRLFETQVMGDKEREATYTLFSSEGTWKLQMREY</sequence>
<dbReference type="AlphaFoldDB" id="A0A8H7PV39"/>
<evidence type="ECO:0000256" key="5">
    <source>
        <dbReference type="ARBA" id="ARBA00022490"/>
    </source>
</evidence>
<feature type="region of interest" description="Disordered" evidence="6">
    <location>
        <begin position="677"/>
        <end position="709"/>
    </location>
</feature>
<dbReference type="GO" id="GO:0005737">
    <property type="term" value="C:cytoplasm"/>
    <property type="evidence" value="ECO:0007669"/>
    <property type="project" value="UniProtKB-SubCell"/>
</dbReference>
<feature type="compositionally biased region" description="Acidic residues" evidence="6">
    <location>
        <begin position="695"/>
        <end position="709"/>
    </location>
</feature>
<evidence type="ECO:0000313" key="8">
    <source>
        <dbReference type="EMBL" id="KAG2180049.1"/>
    </source>
</evidence>
<feature type="region of interest" description="Disordered" evidence="6">
    <location>
        <begin position="275"/>
        <end position="297"/>
    </location>
</feature>
<keyword evidence="5" id="KW-0963">Cytoplasm</keyword>
<evidence type="ECO:0000256" key="1">
    <source>
        <dbReference type="ARBA" id="ARBA00004496"/>
    </source>
</evidence>
<reference evidence="8" key="1">
    <citation type="submission" date="2020-12" db="EMBL/GenBank/DDBJ databases">
        <title>Metabolic potential, ecology and presence of endohyphal bacteria is reflected in genomic diversity of Mucoromycotina.</title>
        <authorList>
            <person name="Muszewska A."/>
            <person name="Okrasinska A."/>
            <person name="Steczkiewicz K."/>
            <person name="Drgas O."/>
            <person name="Orlowska M."/>
            <person name="Perlinska-Lenart U."/>
            <person name="Aleksandrzak-Piekarczyk T."/>
            <person name="Szatraj K."/>
            <person name="Zielenkiewicz U."/>
            <person name="Pilsyk S."/>
            <person name="Malc E."/>
            <person name="Mieczkowski P."/>
            <person name="Kruszewska J.S."/>
            <person name="Biernat P."/>
            <person name="Pawlowska J."/>
        </authorList>
    </citation>
    <scope>NUCLEOTIDE SEQUENCE</scope>
    <source>
        <strain evidence="8">WA0000067209</strain>
    </source>
</reference>
<dbReference type="PANTHER" id="PTHR21422">
    <property type="entry name" value="RAB3 GTPASE-ACTIVATING PROTEIN CATALYTIC SUBUNIT"/>
    <property type="match status" value="1"/>
</dbReference>
<dbReference type="InterPro" id="IPR026147">
    <property type="entry name" value="Rab3GAP1_conserved"/>
</dbReference>
<dbReference type="EMBL" id="JAEPQZ010000006">
    <property type="protein sequence ID" value="KAG2180049.1"/>
    <property type="molecule type" value="Genomic_DNA"/>
</dbReference>
<evidence type="ECO:0000256" key="3">
    <source>
        <dbReference type="ARBA" id="ARBA00015817"/>
    </source>
</evidence>
<comment type="caution">
    <text evidence="8">The sequence shown here is derived from an EMBL/GenBank/DDBJ whole genome shotgun (WGS) entry which is preliminary data.</text>
</comment>
<evidence type="ECO:0000256" key="4">
    <source>
        <dbReference type="ARBA" id="ARBA00022468"/>
    </source>
</evidence>
<organism evidence="8 9">
    <name type="scientific">Mortierella isabellina</name>
    <name type="common">Filamentous fungus</name>
    <name type="synonym">Umbelopsis isabellina</name>
    <dbReference type="NCBI Taxonomy" id="91625"/>
    <lineage>
        <taxon>Eukaryota</taxon>
        <taxon>Fungi</taxon>
        <taxon>Fungi incertae sedis</taxon>
        <taxon>Mucoromycota</taxon>
        <taxon>Mucoromycotina</taxon>
        <taxon>Umbelopsidomycetes</taxon>
        <taxon>Umbelopsidales</taxon>
        <taxon>Umbelopsidaceae</taxon>
        <taxon>Umbelopsis</taxon>
    </lineage>
</organism>
<feature type="region of interest" description="Disordered" evidence="6">
    <location>
        <begin position="409"/>
        <end position="457"/>
    </location>
</feature>
<dbReference type="PANTHER" id="PTHR21422:SF9">
    <property type="entry name" value="RAB3 GTPASE-ACTIVATING PROTEIN CATALYTIC SUBUNIT"/>
    <property type="match status" value="1"/>
</dbReference>
<keyword evidence="9" id="KW-1185">Reference proteome</keyword>
<accession>A0A8H7PV39</accession>
<comment type="similarity">
    <text evidence="2">Belongs to the Rab3-GAP catalytic subunit family.</text>
</comment>
<dbReference type="Proteomes" id="UP000654370">
    <property type="component" value="Unassembled WGS sequence"/>
</dbReference>
<keyword evidence="4" id="KW-0343">GTPase activation</keyword>
<evidence type="ECO:0000256" key="2">
    <source>
        <dbReference type="ARBA" id="ARBA00008856"/>
    </source>
</evidence>
<evidence type="ECO:0000313" key="9">
    <source>
        <dbReference type="Proteomes" id="UP000654370"/>
    </source>
</evidence>
<protein>
    <recommendedName>
        <fullName evidence="3">Rab3 GTPase-activating protein catalytic subunit</fullName>
    </recommendedName>
</protein>